<dbReference type="CDD" id="cd00093">
    <property type="entry name" value="HTH_XRE"/>
    <property type="match status" value="1"/>
</dbReference>
<dbReference type="EMBL" id="VMKP01000001">
    <property type="protein sequence ID" value="TVO66722.1"/>
    <property type="molecule type" value="Genomic_DNA"/>
</dbReference>
<dbReference type="PANTHER" id="PTHR36924:SF1">
    <property type="entry name" value="ANTITOXIN HIGA-1"/>
    <property type="match status" value="1"/>
</dbReference>
<dbReference type="InterPro" id="IPR010982">
    <property type="entry name" value="Lambda_DNA-bd_dom_sf"/>
</dbReference>
<name>A0A557RNM1_9GAMM</name>
<accession>A0A557RNM1</accession>
<evidence type="ECO:0000259" key="2">
    <source>
        <dbReference type="PROSITE" id="PS50943"/>
    </source>
</evidence>
<protein>
    <submittedName>
        <fullName evidence="3">HigA family addiction module antidote protein</fullName>
    </submittedName>
</protein>
<dbReference type="InterPro" id="IPR001387">
    <property type="entry name" value="Cro/C1-type_HTH"/>
</dbReference>
<evidence type="ECO:0000313" key="4">
    <source>
        <dbReference type="Proteomes" id="UP000316688"/>
    </source>
</evidence>
<comment type="caution">
    <text evidence="3">The sequence shown here is derived from an EMBL/GenBank/DDBJ whole genome shotgun (WGS) entry which is preliminary data.</text>
</comment>
<proteinExistence type="predicted"/>
<dbReference type="AlphaFoldDB" id="A0A557RNM1"/>
<keyword evidence="1" id="KW-0238">DNA-binding</keyword>
<dbReference type="SUPFAM" id="SSF47413">
    <property type="entry name" value="lambda repressor-like DNA-binding domains"/>
    <property type="match status" value="1"/>
</dbReference>
<evidence type="ECO:0000313" key="3">
    <source>
        <dbReference type="EMBL" id="TVO66722.1"/>
    </source>
</evidence>
<evidence type="ECO:0000256" key="1">
    <source>
        <dbReference type="ARBA" id="ARBA00023125"/>
    </source>
</evidence>
<dbReference type="Gene3D" id="1.10.260.40">
    <property type="entry name" value="lambda repressor-like DNA-binding domains"/>
    <property type="match status" value="1"/>
</dbReference>
<dbReference type="SMART" id="SM00530">
    <property type="entry name" value="HTH_XRE"/>
    <property type="match status" value="1"/>
</dbReference>
<organism evidence="3 4">
    <name type="scientific">Spiribacter aquaticus</name>
    <dbReference type="NCBI Taxonomy" id="1935996"/>
    <lineage>
        <taxon>Bacteria</taxon>
        <taxon>Pseudomonadati</taxon>
        <taxon>Pseudomonadota</taxon>
        <taxon>Gammaproteobacteria</taxon>
        <taxon>Chromatiales</taxon>
        <taxon>Ectothiorhodospiraceae</taxon>
        <taxon>Spiribacter</taxon>
    </lineage>
</organism>
<dbReference type="Proteomes" id="UP000316688">
    <property type="component" value="Unassembled WGS sequence"/>
</dbReference>
<dbReference type="Pfam" id="PF01381">
    <property type="entry name" value="HTH_3"/>
    <property type="match status" value="1"/>
</dbReference>
<dbReference type="NCBIfam" id="TIGR02607">
    <property type="entry name" value="antidote_HigA"/>
    <property type="match status" value="1"/>
</dbReference>
<gene>
    <name evidence="3" type="ORF">FPL11_00560</name>
</gene>
<dbReference type="GO" id="GO:0003677">
    <property type="term" value="F:DNA binding"/>
    <property type="evidence" value="ECO:0007669"/>
    <property type="project" value="UniProtKB-KW"/>
</dbReference>
<dbReference type="PANTHER" id="PTHR36924">
    <property type="entry name" value="ANTITOXIN HIGA-1"/>
    <property type="match status" value="1"/>
</dbReference>
<reference evidence="3 4" key="1">
    <citation type="submission" date="2019-07" db="EMBL/GenBank/DDBJ databases">
        <title>Reclasification of Spiribacter aquaticus.</title>
        <authorList>
            <person name="Leon M.J."/>
            <person name="Sanchez-Porro C."/>
            <person name="Ventosa A."/>
        </authorList>
    </citation>
    <scope>NUCLEOTIDE SEQUENCE [LARGE SCALE GENOMIC DNA]</scope>
    <source>
        <strain evidence="3 4">SP30</strain>
    </source>
</reference>
<keyword evidence="4" id="KW-1185">Reference proteome</keyword>
<dbReference type="PROSITE" id="PS50943">
    <property type="entry name" value="HTH_CROC1"/>
    <property type="match status" value="1"/>
</dbReference>
<dbReference type="InterPro" id="IPR013430">
    <property type="entry name" value="Toxin_antidote_HigA"/>
</dbReference>
<feature type="domain" description="HTH cro/C1-type" evidence="2">
    <location>
        <begin position="14"/>
        <end position="62"/>
    </location>
</feature>
<sequence length="94" mass="10765">MPPGDVLGHEFMIARGLKPASLARALRVPVNRITDILAGKRRITAPTALLLADYFETSPEFWLRLQMDYDLRLARRNRRQHSAFKTMMNSSRAP</sequence>